<keyword evidence="2" id="KW-0677">Repeat</keyword>
<dbReference type="EMBL" id="QGNW01001099">
    <property type="protein sequence ID" value="RVW56033.1"/>
    <property type="molecule type" value="Genomic_DNA"/>
</dbReference>
<dbReference type="PANTHER" id="PTHR15454:SF37">
    <property type="entry name" value="OUTER ARM DYNEIN LIGHT CHAIN 1 PROTEIN"/>
    <property type="match status" value="1"/>
</dbReference>
<dbReference type="FunFam" id="3.80.10.10:FF:000200">
    <property type="entry name" value="Outer arm dynein light chain 1 protein"/>
    <property type="match status" value="1"/>
</dbReference>
<comment type="caution">
    <text evidence="4">The sequence shown here is derived from an EMBL/GenBank/DDBJ whole genome shotgun (WGS) entry which is preliminary data.</text>
</comment>
<evidence type="ECO:0000256" key="2">
    <source>
        <dbReference type="ARBA" id="ARBA00022737"/>
    </source>
</evidence>
<dbReference type="InterPro" id="IPR003591">
    <property type="entry name" value="Leu-rich_rpt_typical-subtyp"/>
</dbReference>
<name>A0A438F7U6_VITVI</name>
<dbReference type="SMART" id="SM00365">
    <property type="entry name" value="LRR_SD22"/>
    <property type="match status" value="4"/>
</dbReference>
<feature type="region of interest" description="Disordered" evidence="3">
    <location>
        <begin position="455"/>
        <end position="491"/>
    </location>
</feature>
<evidence type="ECO:0000256" key="1">
    <source>
        <dbReference type="ARBA" id="ARBA00022614"/>
    </source>
</evidence>
<evidence type="ECO:0000313" key="4">
    <source>
        <dbReference type="EMBL" id="RVW56033.1"/>
    </source>
</evidence>
<sequence>MEIAVTGNGDLCAMTFCWRIIVEVLVRSCRVYHSGRHSSVIFCGRTTPPFLEAGCSAVFRLASLTDVSISTTGLNKNRILSHPLSAMTIFNCFSALVGKKKKKDKEDEESSKTVDHKKGVRTMEVKLEHPLKSSKPEELNTTSFSVSVPFDIKGSSTCKVKVMSHESPIEGEAVEVAYEGEDEHEDNSSIKRELSDFDLQTHVANAGEEEFQLRHRNMNYSDSFDIEVNGQFEDRAEKDAEKGVDMIQNGHVSDPGIPKADFWASPKLKRSCSNLESRDVLKKIAGQLPPSKSHSFEELQGLADGAREDVFLRNPGSPGSVLSRRSADRVMLKKRSSSQVLPSRSRRLWWKLFLWSHRNLHKPWTTKPRPLPIAAAFNQQGGYCSDTLEPNRALQLSELESPGSFTGNNHPNDNQSWDGFHGRTSGLWPQNHWVAFSAESSPFARVDEWVKDLETQPPLPVDNDDNNVEDIIFPPSPETGRSPARSTAHLTRHPNTNLSEEILHANSVIQSLNSSSTVAHISGIGLKVIPTISHFSSLRSVNLSSNYIVHITPGSLPKGLHILNLSRNKISTIEGLRELTRLRVLDLSYNRISRIGHGLSNCTLIKELYLAGNKISDVEALHRLLKLTVLDLSFNKITTTKSLGQLVANYNSLLALNLLGNPIQSNISDDQIRKAVGSLLPKLAYLNKQPIKPQRAREVATDSVAKAALGYSGQSSRRRAVKRVSQGGSLVSSGHRSSASVGHKSRTRSKSRTHHQSPLKTSSSALASSSR</sequence>
<reference evidence="4 5" key="1">
    <citation type="journal article" date="2018" name="PLoS Genet.">
        <title>Population sequencing reveals clonal diversity and ancestral inbreeding in the grapevine cultivar Chardonnay.</title>
        <authorList>
            <person name="Roach M.J."/>
            <person name="Johnson D.L."/>
            <person name="Bohlmann J."/>
            <person name="van Vuuren H.J."/>
            <person name="Jones S.J."/>
            <person name="Pretorius I.S."/>
            <person name="Schmidt S.A."/>
            <person name="Borneman A.R."/>
        </authorList>
    </citation>
    <scope>NUCLEOTIDE SEQUENCE [LARGE SCALE GENOMIC DNA]</scope>
    <source>
        <strain evidence="5">cv. Chardonnay</strain>
        <tissue evidence="4">Leaf</tissue>
    </source>
</reference>
<protein>
    <submittedName>
        <fullName evidence="4">Dynein assembly factor 1, axonemal</fullName>
    </submittedName>
</protein>
<feature type="compositionally biased region" description="Polar residues" evidence="3">
    <location>
        <begin position="726"/>
        <end position="740"/>
    </location>
</feature>
<feature type="region of interest" description="Disordered" evidence="3">
    <location>
        <begin position="104"/>
        <end position="138"/>
    </location>
</feature>
<dbReference type="SUPFAM" id="SSF52075">
    <property type="entry name" value="Outer arm dynein light chain 1"/>
    <property type="match status" value="1"/>
</dbReference>
<accession>A0A438F7U6</accession>
<dbReference type="PANTHER" id="PTHR15454">
    <property type="entry name" value="NISCHARIN RELATED"/>
    <property type="match status" value="1"/>
</dbReference>
<dbReference type="AlphaFoldDB" id="A0A438F7U6"/>
<organism evidence="4 5">
    <name type="scientific">Vitis vinifera</name>
    <name type="common">Grape</name>
    <dbReference type="NCBI Taxonomy" id="29760"/>
    <lineage>
        <taxon>Eukaryota</taxon>
        <taxon>Viridiplantae</taxon>
        <taxon>Streptophyta</taxon>
        <taxon>Embryophyta</taxon>
        <taxon>Tracheophyta</taxon>
        <taxon>Spermatophyta</taxon>
        <taxon>Magnoliopsida</taxon>
        <taxon>eudicotyledons</taxon>
        <taxon>Gunneridae</taxon>
        <taxon>Pentapetalae</taxon>
        <taxon>rosids</taxon>
        <taxon>Vitales</taxon>
        <taxon>Vitaceae</taxon>
        <taxon>Viteae</taxon>
        <taxon>Vitis</taxon>
    </lineage>
</organism>
<dbReference type="FunFam" id="3.80.10.10:FF:000505">
    <property type="entry name" value="Outer arm dynein light chain 1 protein"/>
    <property type="match status" value="1"/>
</dbReference>
<dbReference type="Pfam" id="PF12799">
    <property type="entry name" value="LRR_4"/>
    <property type="match status" value="1"/>
</dbReference>
<feature type="compositionally biased region" description="Polar residues" evidence="3">
    <location>
        <begin position="403"/>
        <end position="417"/>
    </location>
</feature>
<dbReference type="Proteomes" id="UP000288805">
    <property type="component" value="Unassembled WGS sequence"/>
</dbReference>
<evidence type="ECO:0000256" key="3">
    <source>
        <dbReference type="SAM" id="MobiDB-lite"/>
    </source>
</evidence>
<feature type="compositionally biased region" description="Basic and acidic residues" evidence="3">
    <location>
        <begin position="110"/>
        <end position="138"/>
    </location>
</feature>
<gene>
    <name evidence="4" type="primary">Dnaaf1_0</name>
    <name evidence="4" type="ORF">CK203_093366</name>
</gene>
<evidence type="ECO:0000313" key="5">
    <source>
        <dbReference type="Proteomes" id="UP000288805"/>
    </source>
</evidence>
<proteinExistence type="predicted"/>
<keyword evidence="1" id="KW-0433">Leucine-rich repeat</keyword>
<feature type="region of interest" description="Disordered" evidence="3">
    <location>
        <begin position="715"/>
        <end position="771"/>
    </location>
</feature>
<dbReference type="Pfam" id="PF13855">
    <property type="entry name" value="LRR_8"/>
    <property type="match status" value="1"/>
</dbReference>
<feature type="compositionally biased region" description="Low complexity" evidence="3">
    <location>
        <begin position="762"/>
        <end position="771"/>
    </location>
</feature>
<dbReference type="InterPro" id="IPR001611">
    <property type="entry name" value="Leu-rich_rpt"/>
</dbReference>
<dbReference type="PROSITE" id="PS51450">
    <property type="entry name" value="LRR"/>
    <property type="match status" value="4"/>
</dbReference>
<dbReference type="InterPro" id="IPR032675">
    <property type="entry name" value="LRR_dom_sf"/>
</dbReference>
<feature type="region of interest" description="Disordered" evidence="3">
    <location>
        <begin position="400"/>
        <end position="421"/>
    </location>
</feature>
<dbReference type="InterPro" id="IPR025875">
    <property type="entry name" value="Leu-rich_rpt_4"/>
</dbReference>
<feature type="compositionally biased region" description="Basic residues" evidence="3">
    <location>
        <begin position="743"/>
        <end position="757"/>
    </location>
</feature>
<dbReference type="SMART" id="SM00369">
    <property type="entry name" value="LRR_TYP"/>
    <property type="match status" value="3"/>
</dbReference>
<dbReference type="Gene3D" id="3.80.10.10">
    <property type="entry name" value="Ribonuclease Inhibitor"/>
    <property type="match status" value="2"/>
</dbReference>